<dbReference type="STRING" id="400682.A0A1X7VBY4"/>
<keyword evidence="4" id="KW-0813">Transport</keyword>
<evidence type="ECO:0000256" key="3">
    <source>
        <dbReference type="ARBA" id="ARBA00010705"/>
    </source>
</evidence>
<organism evidence="10">
    <name type="scientific">Amphimedon queenslandica</name>
    <name type="common">Sponge</name>
    <dbReference type="NCBI Taxonomy" id="400682"/>
    <lineage>
        <taxon>Eukaryota</taxon>
        <taxon>Metazoa</taxon>
        <taxon>Porifera</taxon>
        <taxon>Demospongiae</taxon>
        <taxon>Heteroscleromorpha</taxon>
        <taxon>Haplosclerida</taxon>
        <taxon>Niphatidae</taxon>
        <taxon>Amphimedon</taxon>
    </lineage>
</organism>
<keyword evidence="5" id="KW-0679">Respiratory chain</keyword>
<sequence length="120" mass="13790">MASELTVQDLDVEELNVTSAVLMAGAQHYGVQCKEKNDNFMRCRTELKDPRKCLTEGKEVTKCAFEFFRKVKGACNEAFTEHWTCLDFNNQDYSLCRKTQATFDGCMSEKLNMKKPDVKK</sequence>
<evidence type="ECO:0000313" key="10">
    <source>
        <dbReference type="EnsemblMetazoa" id="Aqu2.1.37810_001"/>
    </source>
</evidence>
<evidence type="ECO:0000313" key="11">
    <source>
        <dbReference type="Proteomes" id="UP000007879"/>
    </source>
</evidence>
<dbReference type="InterPro" id="IPR016680">
    <property type="entry name" value="NDUFA8"/>
</dbReference>
<evidence type="ECO:0008006" key="12">
    <source>
        <dbReference type="Google" id="ProtNLM"/>
    </source>
</evidence>
<dbReference type="EnsemblMetazoa" id="Aqu2.1.37810_001">
    <property type="protein sequence ID" value="Aqu2.1.37810_001"/>
    <property type="gene ID" value="Aqu2.1.37810"/>
</dbReference>
<dbReference type="eggNOG" id="KOG3458">
    <property type="taxonomic scope" value="Eukaryota"/>
</dbReference>
<dbReference type="PANTHER" id="PTHR13344">
    <property type="entry name" value="NADH-UBIQUINONE OXIDOREDUCTASE"/>
    <property type="match status" value="1"/>
</dbReference>
<dbReference type="GO" id="GO:0005739">
    <property type="term" value="C:mitochondrion"/>
    <property type="evidence" value="ECO:0007669"/>
    <property type="project" value="UniProtKB-SubCell"/>
</dbReference>
<evidence type="ECO:0000256" key="1">
    <source>
        <dbReference type="ARBA" id="ARBA00003195"/>
    </source>
</evidence>
<name>A0A1X7VBY4_AMPQE</name>
<keyword evidence="8" id="KW-0496">Mitochondrion</keyword>
<gene>
    <name evidence="10" type="primary">100632953</name>
</gene>
<proteinExistence type="inferred from homology"/>
<keyword evidence="11" id="KW-1185">Reference proteome</keyword>
<keyword evidence="6" id="KW-0677">Repeat</keyword>
<evidence type="ECO:0000256" key="9">
    <source>
        <dbReference type="ARBA" id="ARBA00023157"/>
    </source>
</evidence>
<keyword evidence="9" id="KW-1015">Disulfide bond</keyword>
<reference evidence="11" key="1">
    <citation type="journal article" date="2010" name="Nature">
        <title>The Amphimedon queenslandica genome and the evolution of animal complexity.</title>
        <authorList>
            <person name="Srivastava M."/>
            <person name="Simakov O."/>
            <person name="Chapman J."/>
            <person name="Fahey B."/>
            <person name="Gauthier M.E."/>
            <person name="Mitros T."/>
            <person name="Richards G.S."/>
            <person name="Conaco C."/>
            <person name="Dacre M."/>
            <person name="Hellsten U."/>
            <person name="Larroux C."/>
            <person name="Putnam N.H."/>
            <person name="Stanke M."/>
            <person name="Adamska M."/>
            <person name="Darling A."/>
            <person name="Degnan S.M."/>
            <person name="Oakley T.H."/>
            <person name="Plachetzki D.C."/>
            <person name="Zhai Y."/>
            <person name="Adamski M."/>
            <person name="Calcino A."/>
            <person name="Cummins S.F."/>
            <person name="Goodstein D.M."/>
            <person name="Harris C."/>
            <person name="Jackson D.J."/>
            <person name="Leys S.P."/>
            <person name="Shu S."/>
            <person name="Woodcroft B.J."/>
            <person name="Vervoort M."/>
            <person name="Kosik K.S."/>
            <person name="Manning G."/>
            <person name="Degnan B.M."/>
            <person name="Rokhsar D.S."/>
        </authorList>
    </citation>
    <scope>NUCLEOTIDE SEQUENCE [LARGE SCALE GENOMIC DNA]</scope>
</reference>
<dbReference type="Proteomes" id="UP000007879">
    <property type="component" value="Unassembled WGS sequence"/>
</dbReference>
<reference evidence="10" key="2">
    <citation type="submission" date="2017-05" db="UniProtKB">
        <authorList>
            <consortium name="EnsemblMetazoa"/>
        </authorList>
    </citation>
    <scope>IDENTIFICATION</scope>
</reference>
<dbReference type="EnsemblMetazoa" id="XM_003384775.3">
    <property type="protein sequence ID" value="XP_003384823.1"/>
    <property type="gene ID" value="LOC100632953"/>
</dbReference>
<protein>
    <recommendedName>
        <fullName evidence="12">NADH dehydrogenase [ubiquinone] 1 alpha subcomplex subunit 8</fullName>
    </recommendedName>
</protein>
<dbReference type="OrthoDB" id="276296at2759"/>
<dbReference type="GO" id="GO:0006120">
    <property type="term" value="P:mitochondrial electron transport, NADH to ubiquinone"/>
    <property type="evidence" value="ECO:0007669"/>
    <property type="project" value="InterPro"/>
</dbReference>
<dbReference type="OMA" id="FRTHWQC"/>
<dbReference type="PROSITE" id="PS51808">
    <property type="entry name" value="CHCH"/>
    <property type="match status" value="1"/>
</dbReference>
<comment type="similarity">
    <text evidence="3">Belongs to the complex I NDUFA8 subunit family.</text>
</comment>
<evidence type="ECO:0000256" key="5">
    <source>
        <dbReference type="ARBA" id="ARBA00022660"/>
    </source>
</evidence>
<dbReference type="PANTHER" id="PTHR13344:SF0">
    <property type="entry name" value="NADH DEHYDROGENASE [UBIQUINONE] 1 ALPHA SUBCOMPLEX SUBUNIT 8"/>
    <property type="match status" value="1"/>
</dbReference>
<keyword evidence="7" id="KW-0249">Electron transport</keyword>
<accession>A0A1X7VBY4</accession>
<evidence type="ECO:0000256" key="7">
    <source>
        <dbReference type="ARBA" id="ARBA00022982"/>
    </source>
</evidence>
<comment type="subcellular location">
    <subcellularLocation>
        <location evidence="2">Mitochondrion</location>
    </subcellularLocation>
</comment>
<dbReference type="KEGG" id="aqu:100632953"/>
<evidence type="ECO:0000256" key="4">
    <source>
        <dbReference type="ARBA" id="ARBA00022448"/>
    </source>
</evidence>
<evidence type="ECO:0000256" key="6">
    <source>
        <dbReference type="ARBA" id="ARBA00022737"/>
    </source>
</evidence>
<dbReference type="AlphaFoldDB" id="A0A1X7VBY4"/>
<comment type="function">
    <text evidence="1">Accessory subunit of the mitochondrial membrane respiratory chain NADH dehydrogenase (Complex I), that is believed not to be involved in catalysis. Complex I functions in the transfer of electrons from NADH to the respiratory chain. The immediate electron acceptor for the enzyme is believed to be ubiquinone.</text>
</comment>
<evidence type="ECO:0000256" key="2">
    <source>
        <dbReference type="ARBA" id="ARBA00004173"/>
    </source>
</evidence>
<evidence type="ECO:0000256" key="8">
    <source>
        <dbReference type="ARBA" id="ARBA00023128"/>
    </source>
</evidence>
<dbReference type="InParanoid" id="A0A1X7VBY4"/>